<dbReference type="PANTHER" id="PTHR32305:SF15">
    <property type="entry name" value="PROTEIN RHSA-RELATED"/>
    <property type="match status" value="1"/>
</dbReference>
<organism evidence="2 3">
    <name type="scientific">Chryseobacterium taeanense</name>
    <dbReference type="NCBI Taxonomy" id="311334"/>
    <lineage>
        <taxon>Bacteria</taxon>
        <taxon>Pseudomonadati</taxon>
        <taxon>Bacteroidota</taxon>
        <taxon>Flavobacteriia</taxon>
        <taxon>Flavobacteriales</taxon>
        <taxon>Weeksellaceae</taxon>
        <taxon>Chryseobacterium group</taxon>
        <taxon>Chryseobacterium</taxon>
    </lineage>
</organism>
<keyword evidence="3" id="KW-1185">Reference proteome</keyword>
<gene>
    <name evidence="2" type="ORF">SAMN05421846_1051</name>
</gene>
<evidence type="ECO:0000313" key="3">
    <source>
        <dbReference type="Proteomes" id="UP000198869"/>
    </source>
</evidence>
<sequence>FKYLNVRNLNIRIIAIFYKVYLNYYPELRLNSFVQSKTDYLDGFQYLTTGSDVLCVGCPAPSSELQFVPTSEGYFDFVENKYIYNYADHLGNVRVSYFKNGSGIEVLGENNYYPFGLRHEGYNDFDGNPSYQYKYNGKELQTETGMYDYGARFYMPDIGRWGVQDPLAEKYTAWSPYNYVFNNPINWIDPDGMDPDPPKGNLRFIINLGGAADAADAAKTRYNEIKESYPNDKIVMLNLDDLGKLEGLVESNVKKAQKEGYGKTVEASFYGHGGTDGPVGTEPTSKNSLTDETGENLDKHQLSSEGWKNINWNFDSKKSIAGFYGCNTSDFATLSFVPTAEGYYNFENNKYIYNYVDHLGNTRLSYFNNGSGIEALEESNYYPFGLKHAGYNALAGNSAYQYKYQGQELQNETGWYSFKWRNYMPDVGRFFNVDPLAEDYSYQSPYNFAENQVIAFVELEGLEKGLPWYLNKSKSGGKPVLTLGAHNIKLPYYNRNEYGGSVAGDVGTFATNTLGSIYNGVASSWNEAMEGKTLG</sequence>
<dbReference type="InterPro" id="IPR022385">
    <property type="entry name" value="Rhs_assc_core"/>
</dbReference>
<reference evidence="3" key="1">
    <citation type="submission" date="2016-10" db="EMBL/GenBank/DDBJ databases">
        <authorList>
            <person name="Varghese N."/>
            <person name="Submissions S."/>
        </authorList>
    </citation>
    <scope>NUCLEOTIDE SEQUENCE [LARGE SCALE GENOMIC DNA]</scope>
    <source>
        <strain evidence="3">DSM 17071</strain>
    </source>
</reference>
<accession>A0A1G8ILM6</accession>
<evidence type="ECO:0000256" key="1">
    <source>
        <dbReference type="SAM" id="MobiDB-lite"/>
    </source>
</evidence>
<feature type="region of interest" description="Disordered" evidence="1">
    <location>
        <begin position="272"/>
        <end position="296"/>
    </location>
</feature>
<dbReference type="PANTHER" id="PTHR32305">
    <property type="match status" value="1"/>
</dbReference>
<dbReference type="STRING" id="311334.SAMN05421846_1051"/>
<protein>
    <submittedName>
        <fullName evidence="2">RHS repeat-associated core domain-containing protein</fullName>
    </submittedName>
</protein>
<dbReference type="NCBIfam" id="TIGR03696">
    <property type="entry name" value="Rhs_assc_core"/>
    <property type="match status" value="2"/>
</dbReference>
<proteinExistence type="predicted"/>
<dbReference type="Proteomes" id="UP000198869">
    <property type="component" value="Unassembled WGS sequence"/>
</dbReference>
<feature type="compositionally biased region" description="Polar residues" evidence="1">
    <location>
        <begin position="282"/>
        <end position="291"/>
    </location>
</feature>
<dbReference type="InterPro" id="IPR050708">
    <property type="entry name" value="T6SS_VgrG/RHS"/>
</dbReference>
<dbReference type="RefSeq" id="WP_317041390.1">
    <property type="nucleotide sequence ID" value="NZ_FNDW01000005.1"/>
</dbReference>
<evidence type="ECO:0000313" key="2">
    <source>
        <dbReference type="EMBL" id="SDI19687.1"/>
    </source>
</evidence>
<feature type="non-terminal residue" evidence="2">
    <location>
        <position position="1"/>
    </location>
</feature>
<name>A0A1G8ILM6_9FLAO</name>
<dbReference type="EMBL" id="FNDW01000005">
    <property type="protein sequence ID" value="SDI19687.1"/>
    <property type="molecule type" value="Genomic_DNA"/>
</dbReference>
<dbReference type="AlphaFoldDB" id="A0A1G8ILM6"/>
<dbReference type="Gene3D" id="2.180.10.10">
    <property type="entry name" value="RHS repeat-associated core"/>
    <property type="match status" value="2"/>
</dbReference>